<proteinExistence type="predicted"/>
<comment type="caution">
    <text evidence="2">The sequence shown here is derived from an EMBL/GenBank/DDBJ whole genome shotgun (WGS) entry which is preliminary data.</text>
</comment>
<dbReference type="RefSeq" id="WP_109262411.1">
    <property type="nucleotide sequence ID" value="NZ_QEWP01000001.1"/>
</dbReference>
<evidence type="ECO:0008006" key="4">
    <source>
        <dbReference type="Google" id="ProtNLM"/>
    </source>
</evidence>
<feature type="signal peptide" evidence="1">
    <location>
        <begin position="1"/>
        <end position="19"/>
    </location>
</feature>
<feature type="chain" id="PRO_5015409169" description="Outer membrane protein beta-barrel domain-containing protein" evidence="1">
    <location>
        <begin position="20"/>
        <end position="349"/>
    </location>
</feature>
<gene>
    <name evidence="2" type="ORF">DDZ16_00235</name>
</gene>
<name>A0A2U2BD06_9BACT</name>
<dbReference type="AlphaFoldDB" id="A0A2U2BD06"/>
<evidence type="ECO:0000256" key="1">
    <source>
        <dbReference type="SAM" id="SignalP"/>
    </source>
</evidence>
<evidence type="ECO:0000313" key="3">
    <source>
        <dbReference type="Proteomes" id="UP000244956"/>
    </source>
</evidence>
<reference evidence="2 3" key="1">
    <citation type="submission" date="2018-05" db="EMBL/GenBank/DDBJ databases">
        <title>Marinilabilia rubrum sp. nov., isolated from saltern sediment.</title>
        <authorList>
            <person name="Zhang R."/>
        </authorList>
    </citation>
    <scope>NUCLEOTIDE SEQUENCE [LARGE SCALE GENOMIC DNA]</scope>
    <source>
        <strain evidence="2 3">WTE16</strain>
    </source>
</reference>
<dbReference type="OrthoDB" id="815717at2"/>
<evidence type="ECO:0000313" key="2">
    <source>
        <dbReference type="EMBL" id="PWE00956.1"/>
    </source>
</evidence>
<sequence>MKRLILLIISLFIYLSAPAQQDLRNGYIIKNTRDTIHGKIDFRGDIKNSQSCTFYSGKGKKQIFLPFDINAYRFSNGKYYISKYIAEDSVSIPVFAEYLVKGEKDLLYFRDTHHKYYLLSINDSSTVKIPYKEKIIRSSGRSYLRKSTTHIGFLKSYFRDCPELFGKIKQIKEPNAKNLTSITTNYHSMMGIEDQLIAYQKKKHPLKIRLEPKVELTKFTGNSALNLYGGLIYIWLPKYNERLFLKTGVLGSDNTGNGSLTKIPLQIKYLFPDKIIRPKFEFGINIFTSANTENHEGFLFTMAPSAGLMIKATKSVYVDLNLETDIAFLIFKPEAFISRTMGVGVLFFI</sequence>
<keyword evidence="1" id="KW-0732">Signal</keyword>
<organism evidence="2 3">
    <name type="scientific">Marinilabilia rubra</name>
    <dbReference type="NCBI Taxonomy" id="2162893"/>
    <lineage>
        <taxon>Bacteria</taxon>
        <taxon>Pseudomonadati</taxon>
        <taxon>Bacteroidota</taxon>
        <taxon>Bacteroidia</taxon>
        <taxon>Marinilabiliales</taxon>
        <taxon>Marinilabiliaceae</taxon>
        <taxon>Marinilabilia</taxon>
    </lineage>
</organism>
<dbReference type="Proteomes" id="UP000244956">
    <property type="component" value="Unassembled WGS sequence"/>
</dbReference>
<dbReference type="EMBL" id="QEWP01000001">
    <property type="protein sequence ID" value="PWE00956.1"/>
    <property type="molecule type" value="Genomic_DNA"/>
</dbReference>
<keyword evidence="3" id="KW-1185">Reference proteome</keyword>
<accession>A0A2U2BD06</accession>
<protein>
    <recommendedName>
        <fullName evidence="4">Outer membrane protein beta-barrel domain-containing protein</fullName>
    </recommendedName>
</protein>